<sequence length="127" mass="13647">MSVATHDHPHGHHHERHHHHHEEENPFAGQGSVLLDIGGDVGALVVEAPRTMLGVEVEIRPAGERGLEHLPHVAVVDRPLAGGGVVPSLVFGELGAGTYELFVKGTRDVHLVVDVRGGEVTWAAWAR</sequence>
<reference evidence="2" key="1">
    <citation type="submission" date="2023-06" db="EMBL/GenBank/DDBJ databases">
        <title>Draft genome sequence of Nocardioides sp. SOB77.</title>
        <authorList>
            <person name="Zhang G."/>
        </authorList>
    </citation>
    <scope>NUCLEOTIDE SEQUENCE</scope>
    <source>
        <strain evidence="2">SOB77</strain>
    </source>
</reference>
<evidence type="ECO:0000313" key="2">
    <source>
        <dbReference type="EMBL" id="MDN4173968.1"/>
    </source>
</evidence>
<dbReference type="Proteomes" id="UP001168620">
    <property type="component" value="Unassembled WGS sequence"/>
</dbReference>
<organism evidence="2 3">
    <name type="scientific">Nocardioides oceani</name>
    <dbReference type="NCBI Taxonomy" id="3058369"/>
    <lineage>
        <taxon>Bacteria</taxon>
        <taxon>Bacillati</taxon>
        <taxon>Actinomycetota</taxon>
        <taxon>Actinomycetes</taxon>
        <taxon>Propionibacteriales</taxon>
        <taxon>Nocardioidaceae</taxon>
        <taxon>Nocardioides</taxon>
    </lineage>
</organism>
<feature type="region of interest" description="Disordered" evidence="1">
    <location>
        <begin position="1"/>
        <end position="25"/>
    </location>
</feature>
<evidence type="ECO:0000256" key="1">
    <source>
        <dbReference type="SAM" id="MobiDB-lite"/>
    </source>
</evidence>
<feature type="compositionally biased region" description="Basic residues" evidence="1">
    <location>
        <begin position="9"/>
        <end position="20"/>
    </location>
</feature>
<keyword evidence="3" id="KW-1185">Reference proteome</keyword>
<dbReference type="EMBL" id="JAUHJQ010000005">
    <property type="protein sequence ID" value="MDN4173968.1"/>
    <property type="molecule type" value="Genomic_DNA"/>
</dbReference>
<gene>
    <name evidence="2" type="ORF">QWY28_13485</name>
</gene>
<accession>A0ABT8FH19</accession>
<protein>
    <submittedName>
        <fullName evidence="2">Uncharacterized protein</fullName>
    </submittedName>
</protein>
<dbReference type="RefSeq" id="WP_300953070.1">
    <property type="nucleotide sequence ID" value="NZ_JAUHJQ010000005.1"/>
</dbReference>
<proteinExistence type="predicted"/>
<evidence type="ECO:0000313" key="3">
    <source>
        <dbReference type="Proteomes" id="UP001168620"/>
    </source>
</evidence>
<name>A0ABT8FH19_9ACTN</name>
<comment type="caution">
    <text evidence="2">The sequence shown here is derived from an EMBL/GenBank/DDBJ whole genome shotgun (WGS) entry which is preliminary data.</text>
</comment>